<dbReference type="Proteomes" id="UP000189810">
    <property type="component" value="Chromosome I"/>
</dbReference>
<dbReference type="EMBL" id="LT670846">
    <property type="protein sequence ID" value="SHK15978.1"/>
    <property type="molecule type" value="Genomic_DNA"/>
</dbReference>
<dbReference type="PROSITE" id="PS50126">
    <property type="entry name" value="S1"/>
    <property type="match status" value="6"/>
</dbReference>
<dbReference type="OrthoDB" id="9804077at2"/>
<feature type="domain" description="S1 motif" evidence="4">
    <location>
        <begin position="344"/>
        <end position="411"/>
    </location>
</feature>
<dbReference type="AlphaFoldDB" id="A0A1M6Q750"/>
<protein>
    <submittedName>
        <fullName evidence="5">Small subunit ribosomal protein S1</fullName>
    </submittedName>
</protein>
<proteinExistence type="inferred from homology"/>
<organism evidence="5 6">
    <name type="scientific">Thermocrinis minervae</name>
    <dbReference type="NCBI Taxonomy" id="381751"/>
    <lineage>
        <taxon>Bacteria</taxon>
        <taxon>Pseudomonadati</taxon>
        <taxon>Aquificota</taxon>
        <taxon>Aquificia</taxon>
        <taxon>Aquificales</taxon>
        <taxon>Aquificaceae</taxon>
        <taxon>Thermocrinis</taxon>
    </lineage>
</organism>
<name>A0A1M6Q750_9AQUI</name>
<evidence type="ECO:0000313" key="6">
    <source>
        <dbReference type="Proteomes" id="UP000189810"/>
    </source>
</evidence>
<feature type="domain" description="S1 motif" evidence="4">
    <location>
        <begin position="176"/>
        <end position="246"/>
    </location>
</feature>
<dbReference type="GO" id="GO:0003729">
    <property type="term" value="F:mRNA binding"/>
    <property type="evidence" value="ECO:0007669"/>
    <property type="project" value="TreeGrafter"/>
</dbReference>
<dbReference type="InterPro" id="IPR050437">
    <property type="entry name" value="Ribos_protein_bS1-like"/>
</dbReference>
<feature type="domain" description="S1 motif" evidence="4">
    <location>
        <begin position="97"/>
        <end position="155"/>
    </location>
</feature>
<evidence type="ECO:0000256" key="2">
    <source>
        <dbReference type="ARBA" id="ARBA00022980"/>
    </source>
</evidence>
<sequence length="523" mass="59660">MDEFEKLLEKSLEIKTLRKGQVVSCKVVKVDEQNVYVDIGYKTEGIIPREELSEVKEGDKIKAVVVKLPKGAQPILSYQKYVKEKLYAYLKQAYEKKRFVSGIVVEKTDEGFWVNVKGVKVLLPVKEASRRTKVGKRVTIQITSMDNNTIVGSERPYLELLEKRKKERILSKIKVGDVIEGRVVKIDPDKGITLLIGGVLRAFLPKEELSWGRDKNPYNYAEVDERLKVKVIRIPKDKEFIFVSLRQLKENPWEKIKETIKKGDILNVKLLEQTDKGFIAEVVEGVEGFIPKEEVPQEEFTFKKGAEVKALVLTFEPERRRLILSVKRALPKPWEEFLKANPVGSKVKGVVEKIEGSTAIVRLTDKVMGIIHRQDLSWVRLPRMEEALKEGEEREFAVLGVEGKYIKLGIKQLTPNPWDIVAQKYKVGDRLTLKVKSRHPFGVFLELEEGIDGLLPISEIPKGVELKEGDEVQVRIVEIQPAERKLTFSMKEEDTKGKEEIISTTGSTSGFTLGEILKKKMKL</sequence>
<dbReference type="PANTHER" id="PTHR10724">
    <property type="entry name" value="30S RIBOSOMAL PROTEIN S1"/>
    <property type="match status" value="1"/>
</dbReference>
<dbReference type="Pfam" id="PF00575">
    <property type="entry name" value="S1"/>
    <property type="match status" value="5"/>
</dbReference>
<dbReference type="PRINTS" id="PR00681">
    <property type="entry name" value="RIBOSOMALS1"/>
</dbReference>
<dbReference type="GO" id="GO:0003735">
    <property type="term" value="F:structural constituent of ribosome"/>
    <property type="evidence" value="ECO:0007669"/>
    <property type="project" value="TreeGrafter"/>
</dbReference>
<reference evidence="5 6" key="1">
    <citation type="submission" date="2016-11" db="EMBL/GenBank/DDBJ databases">
        <authorList>
            <person name="Jaros S."/>
            <person name="Januszkiewicz K."/>
            <person name="Wedrychowicz H."/>
        </authorList>
    </citation>
    <scope>NUCLEOTIDE SEQUENCE [LARGE SCALE GENOMIC DNA]</scope>
    <source>
        <strain evidence="5 6">DSM 19557</strain>
    </source>
</reference>
<dbReference type="InterPro" id="IPR012340">
    <property type="entry name" value="NA-bd_OB-fold"/>
</dbReference>
<dbReference type="InterPro" id="IPR003029">
    <property type="entry name" value="S1_domain"/>
</dbReference>
<dbReference type="InterPro" id="IPR035104">
    <property type="entry name" value="Ribosomal_protein_S1-like"/>
</dbReference>
<dbReference type="GO" id="GO:0022627">
    <property type="term" value="C:cytosolic small ribosomal subunit"/>
    <property type="evidence" value="ECO:0007669"/>
    <property type="project" value="TreeGrafter"/>
</dbReference>
<keyword evidence="6" id="KW-1185">Reference proteome</keyword>
<dbReference type="SMART" id="SM00316">
    <property type="entry name" value="S1"/>
    <property type="match status" value="6"/>
</dbReference>
<accession>A0A1M6Q750</accession>
<comment type="similarity">
    <text evidence="1">Belongs to the bacterial ribosomal protein bS1 family.</text>
</comment>
<dbReference type="RefSeq" id="WP_079653313.1">
    <property type="nucleotide sequence ID" value="NZ_LT670846.1"/>
</dbReference>
<evidence type="ECO:0000256" key="3">
    <source>
        <dbReference type="ARBA" id="ARBA00023274"/>
    </source>
</evidence>
<keyword evidence="2 5" id="KW-0689">Ribosomal protein</keyword>
<evidence type="ECO:0000259" key="4">
    <source>
        <dbReference type="PROSITE" id="PS50126"/>
    </source>
</evidence>
<keyword evidence="3" id="KW-0687">Ribonucleoprotein</keyword>
<dbReference type="GO" id="GO:0006412">
    <property type="term" value="P:translation"/>
    <property type="evidence" value="ECO:0007669"/>
    <property type="project" value="TreeGrafter"/>
</dbReference>
<dbReference type="STRING" id="381751.SAMN05444391_0103"/>
<feature type="domain" description="S1 motif" evidence="4">
    <location>
        <begin position="428"/>
        <end position="491"/>
    </location>
</feature>
<dbReference type="Gene3D" id="2.40.50.140">
    <property type="entry name" value="Nucleic acid-binding proteins"/>
    <property type="match status" value="5"/>
</dbReference>
<feature type="domain" description="S1 motif" evidence="4">
    <location>
        <begin position="20"/>
        <end position="79"/>
    </location>
</feature>
<gene>
    <name evidence="5" type="ORF">SAMN05444391_0103</name>
</gene>
<dbReference type="PANTHER" id="PTHR10724:SF7">
    <property type="entry name" value="SMALL RIBOSOMAL SUBUNIT PROTEIN BS1C"/>
    <property type="match status" value="1"/>
</dbReference>
<evidence type="ECO:0000256" key="1">
    <source>
        <dbReference type="ARBA" id="ARBA00006767"/>
    </source>
</evidence>
<feature type="domain" description="S1 motif" evidence="4">
    <location>
        <begin position="263"/>
        <end position="327"/>
    </location>
</feature>
<evidence type="ECO:0000313" key="5">
    <source>
        <dbReference type="EMBL" id="SHK15978.1"/>
    </source>
</evidence>
<dbReference type="SUPFAM" id="SSF50249">
    <property type="entry name" value="Nucleic acid-binding proteins"/>
    <property type="match status" value="6"/>
</dbReference>